<reference evidence="3" key="1">
    <citation type="submission" date="2021-01" db="EMBL/GenBank/DDBJ databases">
        <title>Whole genome shotgun sequence of Rhizocola hellebori NBRC 109834.</title>
        <authorList>
            <person name="Komaki H."/>
            <person name="Tamura T."/>
        </authorList>
    </citation>
    <scope>NUCLEOTIDE SEQUENCE</scope>
    <source>
        <strain evidence="3">NBRC 109834</strain>
    </source>
</reference>
<dbReference type="RefSeq" id="WP_203907854.1">
    <property type="nucleotide sequence ID" value="NZ_BONY01000010.1"/>
</dbReference>
<dbReference type="Proteomes" id="UP000612899">
    <property type="component" value="Unassembled WGS sequence"/>
</dbReference>
<sequence length="548" mass="58308">MSIDSAENMSYLPTPSLQSRQYTGGGFEADSDVLYTGSTKYLDVKNYLFAIAAGLAGDLAQTKGMAGDNTAAHQFARRYEPAATEVVKGIGKAGEAMAAIASRLLDMAFNYLYIEDEISRMFMQGVNAASPLAKSKVNCEPEESYRALEMVTGSRQVHDMWLIGEYWPEANVEKLRVAERVWKKVAELIDDAQRNAFKAEEIVTVNCDGPAIDAFEQFGKSLYTDFPSGATEVNDGRPILENLSAEARRLAEMCDNFAQHTESVRRQLIEIGVVIAVCTAAGIALTVFTLGGSDAAAAAADAAAVAEAAATVTALEAAVVTDTVAIAAAESVPVIEGQIIALAARGAAAETAATITQIAAGVTLVAGAGTLLTPSDAEAAALTPARDPIAPPLVMPPNLRMYSPLEAAEANTWAQTLPSRDPNYGTPEDRAYQLRVAGSPERLVTGANGTTIWADGFRPEDGALVDAKHVRQLDCSPRTLEGLTSNSFRTGLMLADDDNEMRKYAAGISNPDNHAQYVEIDTNDASTVGYWQFLAAKNHLPSNVRVVE</sequence>
<dbReference type="InterPro" id="IPR028906">
    <property type="entry name" value="Tox-REase-2_dom"/>
</dbReference>
<keyword evidence="4" id="KW-1185">Reference proteome</keyword>
<accession>A0A8J3Q6A7</accession>
<evidence type="ECO:0000313" key="4">
    <source>
        <dbReference type="Proteomes" id="UP000612899"/>
    </source>
</evidence>
<evidence type="ECO:0000259" key="1">
    <source>
        <dbReference type="Pfam" id="PF15646"/>
    </source>
</evidence>
<protein>
    <submittedName>
        <fullName evidence="3">Uncharacterized protein</fullName>
    </submittedName>
</protein>
<gene>
    <name evidence="3" type="ORF">Rhe02_20170</name>
</gene>
<evidence type="ECO:0000313" key="3">
    <source>
        <dbReference type="EMBL" id="GIH03950.1"/>
    </source>
</evidence>
<name>A0A8J3Q6A7_9ACTN</name>
<organism evidence="3 4">
    <name type="scientific">Rhizocola hellebori</name>
    <dbReference type="NCBI Taxonomy" id="1392758"/>
    <lineage>
        <taxon>Bacteria</taxon>
        <taxon>Bacillati</taxon>
        <taxon>Actinomycetota</taxon>
        <taxon>Actinomycetes</taxon>
        <taxon>Micromonosporales</taxon>
        <taxon>Micromonosporaceae</taxon>
        <taxon>Rhizocola</taxon>
    </lineage>
</organism>
<dbReference type="AlphaFoldDB" id="A0A8J3Q6A7"/>
<evidence type="ECO:0000259" key="2">
    <source>
        <dbReference type="Pfam" id="PF25547"/>
    </source>
</evidence>
<dbReference type="Pfam" id="PF15646">
    <property type="entry name" value="Tox-REase-2"/>
    <property type="match status" value="1"/>
</dbReference>
<proteinExistence type="predicted"/>
<comment type="caution">
    <text evidence="3">The sequence shown here is derived from an EMBL/GenBank/DDBJ whole genome shotgun (WGS) entry which is preliminary data.</text>
</comment>
<feature type="domain" description="Outer membrane channel protein CpnT-like N-terminal" evidence="2">
    <location>
        <begin position="160"/>
        <end position="304"/>
    </location>
</feature>
<feature type="domain" description="Tox-REase-2" evidence="1">
    <location>
        <begin position="429"/>
        <end position="536"/>
    </location>
</feature>
<dbReference type="Pfam" id="PF25547">
    <property type="entry name" value="WXG100_2"/>
    <property type="match status" value="1"/>
</dbReference>
<dbReference type="EMBL" id="BONY01000010">
    <property type="protein sequence ID" value="GIH03950.1"/>
    <property type="molecule type" value="Genomic_DNA"/>
</dbReference>
<dbReference type="InterPro" id="IPR057746">
    <property type="entry name" value="CpnT-like_N"/>
</dbReference>